<reference evidence="3" key="1">
    <citation type="submission" date="2023-08" db="EMBL/GenBank/DDBJ databases">
        <authorList>
            <person name="Audoor S."/>
            <person name="Bilcke G."/>
        </authorList>
    </citation>
    <scope>NUCLEOTIDE SEQUENCE</scope>
</reference>
<dbReference type="Proteomes" id="UP001295423">
    <property type="component" value="Unassembled WGS sequence"/>
</dbReference>
<evidence type="ECO:0000256" key="1">
    <source>
        <dbReference type="SAM" id="MobiDB-lite"/>
    </source>
</evidence>
<name>A0AAD2FUD6_9STRA</name>
<dbReference type="EMBL" id="CAKOGP040001836">
    <property type="protein sequence ID" value="CAJ1953700.1"/>
    <property type="molecule type" value="Genomic_DNA"/>
</dbReference>
<comment type="caution">
    <text evidence="3">The sequence shown here is derived from an EMBL/GenBank/DDBJ whole genome shotgun (WGS) entry which is preliminary data.</text>
</comment>
<feature type="region of interest" description="Disordered" evidence="1">
    <location>
        <begin position="51"/>
        <end position="292"/>
    </location>
</feature>
<feature type="compositionally biased region" description="Low complexity" evidence="1">
    <location>
        <begin position="78"/>
        <end position="141"/>
    </location>
</feature>
<organism evidence="3 4">
    <name type="scientific">Cylindrotheca closterium</name>
    <dbReference type="NCBI Taxonomy" id="2856"/>
    <lineage>
        <taxon>Eukaryota</taxon>
        <taxon>Sar</taxon>
        <taxon>Stramenopiles</taxon>
        <taxon>Ochrophyta</taxon>
        <taxon>Bacillariophyta</taxon>
        <taxon>Bacillariophyceae</taxon>
        <taxon>Bacillariophycidae</taxon>
        <taxon>Bacillariales</taxon>
        <taxon>Bacillariaceae</taxon>
        <taxon>Cylindrotheca</taxon>
    </lineage>
</organism>
<feature type="signal peptide" evidence="2">
    <location>
        <begin position="1"/>
        <end position="23"/>
    </location>
</feature>
<dbReference type="AlphaFoldDB" id="A0AAD2FUD6"/>
<sequence>MFSLNKIFLFMLSFGILTAASMAIPSPDSMDDCPKCGMRLLTIEKNSHINHLPLERRTKKTGGSGSTPAKIKLPPFNKSKSGTGASKGASKATKKSSGFSKVASKSINSGSVSSKVASKGTKKSSASSKSASSLKSAIQPSTPRPAPRSSPPPPPTPVPSSTPTSRPSAKPSTAPTSRPSTKPSAAPTSRPSAKPSAAPTSRPSAKPSSVPSDIPSAAPSSLPSVKPSSVPSDMPSMVPSDMPSVVPSDMPSMVPSDLPSMAPSSRPSENPSDEPTYATSTTESITAALPDESPRTNTKAIVIVGGSFVLLVLLGSAIALRGSAVEAAVNGGGGAPLAPANADLEEVVLDD</sequence>
<evidence type="ECO:0000256" key="2">
    <source>
        <dbReference type="SAM" id="SignalP"/>
    </source>
</evidence>
<proteinExistence type="predicted"/>
<evidence type="ECO:0000313" key="4">
    <source>
        <dbReference type="Proteomes" id="UP001295423"/>
    </source>
</evidence>
<keyword evidence="4" id="KW-1185">Reference proteome</keyword>
<evidence type="ECO:0000313" key="3">
    <source>
        <dbReference type="EMBL" id="CAJ1953700.1"/>
    </source>
</evidence>
<keyword evidence="2" id="KW-0732">Signal</keyword>
<feature type="compositionally biased region" description="Pro residues" evidence="1">
    <location>
        <begin position="142"/>
        <end position="160"/>
    </location>
</feature>
<gene>
    <name evidence="3" type="ORF">CYCCA115_LOCUS14303</name>
</gene>
<feature type="compositionally biased region" description="Low complexity" evidence="1">
    <location>
        <begin position="161"/>
        <end position="261"/>
    </location>
</feature>
<feature type="chain" id="PRO_5042000910" evidence="2">
    <location>
        <begin position="24"/>
        <end position="351"/>
    </location>
</feature>
<protein>
    <submittedName>
        <fullName evidence="3">Uncharacterized protein</fullName>
    </submittedName>
</protein>
<accession>A0AAD2FUD6</accession>